<proteinExistence type="predicted"/>
<dbReference type="Proteomes" id="UP000729402">
    <property type="component" value="Unassembled WGS sequence"/>
</dbReference>
<dbReference type="OrthoDB" id="1933597at2759"/>
<dbReference type="AlphaFoldDB" id="A0A8J6BSA7"/>
<dbReference type="InterPro" id="IPR001969">
    <property type="entry name" value="Aspartic_peptidase_AS"/>
</dbReference>
<organism evidence="1 2">
    <name type="scientific">Zizania palustris</name>
    <name type="common">Northern wild rice</name>
    <dbReference type="NCBI Taxonomy" id="103762"/>
    <lineage>
        <taxon>Eukaryota</taxon>
        <taxon>Viridiplantae</taxon>
        <taxon>Streptophyta</taxon>
        <taxon>Embryophyta</taxon>
        <taxon>Tracheophyta</taxon>
        <taxon>Spermatophyta</taxon>
        <taxon>Magnoliopsida</taxon>
        <taxon>Liliopsida</taxon>
        <taxon>Poales</taxon>
        <taxon>Poaceae</taxon>
        <taxon>BOP clade</taxon>
        <taxon>Oryzoideae</taxon>
        <taxon>Oryzeae</taxon>
        <taxon>Zizaniinae</taxon>
        <taxon>Zizania</taxon>
    </lineage>
</organism>
<keyword evidence="2" id="KW-1185">Reference proteome</keyword>
<gene>
    <name evidence="1" type="ORF">GUJ93_ZPchr0011g27170</name>
</gene>
<evidence type="ECO:0000313" key="2">
    <source>
        <dbReference type="Proteomes" id="UP000729402"/>
    </source>
</evidence>
<reference evidence="1" key="2">
    <citation type="submission" date="2021-02" db="EMBL/GenBank/DDBJ databases">
        <authorList>
            <person name="Kimball J.A."/>
            <person name="Haas M.W."/>
            <person name="Macchietto M."/>
            <person name="Kono T."/>
            <person name="Duquette J."/>
            <person name="Shao M."/>
        </authorList>
    </citation>
    <scope>NUCLEOTIDE SEQUENCE</scope>
    <source>
        <tissue evidence="1">Fresh leaf tissue</tissue>
    </source>
</reference>
<comment type="caution">
    <text evidence="1">The sequence shown here is derived from an EMBL/GenBank/DDBJ whole genome shotgun (WGS) entry which is preliminary data.</text>
</comment>
<dbReference type="GO" id="GO:0004190">
    <property type="term" value="F:aspartic-type endopeptidase activity"/>
    <property type="evidence" value="ECO:0007669"/>
    <property type="project" value="InterPro"/>
</dbReference>
<reference evidence="1" key="1">
    <citation type="journal article" date="2021" name="bioRxiv">
        <title>Whole Genome Assembly and Annotation of Northern Wild Rice, Zizania palustris L., Supports a Whole Genome Duplication in the Zizania Genus.</title>
        <authorList>
            <person name="Haas M."/>
            <person name="Kono T."/>
            <person name="Macchietto M."/>
            <person name="Millas R."/>
            <person name="McGilp L."/>
            <person name="Shao M."/>
            <person name="Duquette J."/>
            <person name="Hirsch C.N."/>
            <person name="Kimball J."/>
        </authorList>
    </citation>
    <scope>NUCLEOTIDE SEQUENCE</scope>
    <source>
        <tissue evidence="1">Fresh leaf tissue</tissue>
    </source>
</reference>
<name>A0A8J6BSA7_ZIZPA</name>
<dbReference type="GO" id="GO:0006508">
    <property type="term" value="P:proteolysis"/>
    <property type="evidence" value="ECO:0007669"/>
    <property type="project" value="InterPro"/>
</dbReference>
<accession>A0A8J6BSA7</accession>
<sequence length="108" mass="11707">MALSCRDTAITEAHQVQLFIAGLGKPLRADIVLQRPTTLDDAVMFARAFEQRDLAIRTTPTPSVGTTRTMQLVVNIKGTQINALLDSGSTHNFIDINAADRIGLAFTP</sequence>
<dbReference type="PROSITE" id="PS00141">
    <property type="entry name" value="ASP_PROTEASE"/>
    <property type="match status" value="1"/>
</dbReference>
<evidence type="ECO:0000313" key="1">
    <source>
        <dbReference type="EMBL" id="KAG8091285.1"/>
    </source>
</evidence>
<protein>
    <submittedName>
        <fullName evidence="1">Uncharacterized protein</fullName>
    </submittedName>
</protein>
<dbReference type="EMBL" id="JAAALK010000081">
    <property type="protein sequence ID" value="KAG8091285.1"/>
    <property type="molecule type" value="Genomic_DNA"/>
</dbReference>